<proteinExistence type="predicted"/>
<gene>
    <name evidence="1" type="ORF">TNCT_501521</name>
</gene>
<dbReference type="AlphaFoldDB" id="A0A8X6HWP1"/>
<accession>A0A8X6HWP1</accession>
<protein>
    <submittedName>
        <fullName evidence="1">Uncharacterized protein</fullName>
    </submittedName>
</protein>
<sequence>MMPLELISGPGAGITLPNSGSKIYYQKLGYIRLGTLGLCLKRNGWQALAQVQIASLYWLLSLNYTSYEELHLQLLTGD</sequence>
<organism evidence="1 2">
    <name type="scientific">Trichonephila clavata</name>
    <name type="common">Joro spider</name>
    <name type="synonym">Nephila clavata</name>
    <dbReference type="NCBI Taxonomy" id="2740835"/>
    <lineage>
        <taxon>Eukaryota</taxon>
        <taxon>Metazoa</taxon>
        <taxon>Ecdysozoa</taxon>
        <taxon>Arthropoda</taxon>
        <taxon>Chelicerata</taxon>
        <taxon>Arachnida</taxon>
        <taxon>Araneae</taxon>
        <taxon>Araneomorphae</taxon>
        <taxon>Entelegynae</taxon>
        <taxon>Araneoidea</taxon>
        <taxon>Nephilidae</taxon>
        <taxon>Trichonephila</taxon>
    </lineage>
</organism>
<evidence type="ECO:0000313" key="2">
    <source>
        <dbReference type="Proteomes" id="UP000887116"/>
    </source>
</evidence>
<reference evidence="1" key="1">
    <citation type="submission" date="2020-07" db="EMBL/GenBank/DDBJ databases">
        <title>Multicomponent nature underlies the extraordinary mechanical properties of spider dragline silk.</title>
        <authorList>
            <person name="Kono N."/>
            <person name="Nakamura H."/>
            <person name="Mori M."/>
            <person name="Yoshida Y."/>
            <person name="Ohtoshi R."/>
            <person name="Malay A.D."/>
            <person name="Moran D.A.P."/>
            <person name="Tomita M."/>
            <person name="Numata K."/>
            <person name="Arakawa K."/>
        </authorList>
    </citation>
    <scope>NUCLEOTIDE SEQUENCE</scope>
</reference>
<dbReference type="Proteomes" id="UP000887116">
    <property type="component" value="Unassembled WGS sequence"/>
</dbReference>
<dbReference type="EMBL" id="BMAO01039408">
    <property type="protein sequence ID" value="GFR31244.1"/>
    <property type="molecule type" value="Genomic_DNA"/>
</dbReference>
<keyword evidence="2" id="KW-1185">Reference proteome</keyword>
<comment type="caution">
    <text evidence="1">The sequence shown here is derived from an EMBL/GenBank/DDBJ whole genome shotgun (WGS) entry which is preliminary data.</text>
</comment>
<evidence type="ECO:0000313" key="1">
    <source>
        <dbReference type="EMBL" id="GFR31244.1"/>
    </source>
</evidence>
<name>A0A8X6HWP1_TRICU</name>